<comment type="subcellular location">
    <subcellularLocation>
        <location evidence="1">Endomembrane system</location>
        <topology evidence="1">Multi-pass membrane protein</topology>
    </subcellularLocation>
</comment>
<reference evidence="7" key="2">
    <citation type="submission" date="2025-09" db="UniProtKB">
        <authorList>
            <consortium name="Ensembl"/>
        </authorList>
    </citation>
    <scope>IDENTIFICATION</scope>
</reference>
<organism evidence="7 8">
    <name type="scientific">Chelonoidis abingdonii</name>
    <name type="common">Abingdon island giant tortoise</name>
    <name type="synonym">Testudo abingdonii</name>
    <dbReference type="NCBI Taxonomy" id="106734"/>
    <lineage>
        <taxon>Eukaryota</taxon>
        <taxon>Metazoa</taxon>
        <taxon>Chordata</taxon>
        <taxon>Craniata</taxon>
        <taxon>Vertebrata</taxon>
        <taxon>Euteleostomi</taxon>
        <taxon>Archelosauria</taxon>
        <taxon>Testudinata</taxon>
        <taxon>Testudines</taxon>
        <taxon>Cryptodira</taxon>
        <taxon>Durocryptodira</taxon>
        <taxon>Testudinoidea</taxon>
        <taxon>Testudinidae</taxon>
        <taxon>Chelonoidis</taxon>
    </lineage>
</organism>
<evidence type="ECO:0000256" key="4">
    <source>
        <dbReference type="ARBA" id="ARBA00023136"/>
    </source>
</evidence>
<name>A0A8C0GLZ0_CHEAB</name>
<protein>
    <submittedName>
        <fullName evidence="7">Uncharacterized protein</fullName>
    </submittedName>
</protein>
<evidence type="ECO:0000256" key="1">
    <source>
        <dbReference type="ARBA" id="ARBA00004127"/>
    </source>
</evidence>
<evidence type="ECO:0000313" key="8">
    <source>
        <dbReference type="Proteomes" id="UP000694404"/>
    </source>
</evidence>
<dbReference type="Ensembl" id="ENSCABT00000010548.1">
    <property type="protein sequence ID" value="ENSCABP00000009614.1"/>
    <property type="gene ID" value="ENSCABG00000007237.1"/>
</dbReference>
<sequence>MEPAELDVLGLREQLFHERVRECLICTLLFASLYILCHFIITHFKKHADFTTGNRLGPHSWLWLPLLARDGCPRPPARPGSSALGLVLGGSSSSSPTSPWSSSCPSHISSPRLRASRDPRRYQLPGPSPPPPPPAVPPAPC</sequence>
<dbReference type="GO" id="GO:0012505">
    <property type="term" value="C:endomembrane system"/>
    <property type="evidence" value="ECO:0007669"/>
    <property type="project" value="UniProtKB-SubCell"/>
</dbReference>
<dbReference type="PANTHER" id="PTHR12625:SF2">
    <property type="entry name" value="PROTEIN LMBR1L"/>
    <property type="match status" value="1"/>
</dbReference>
<dbReference type="GO" id="GO:0005886">
    <property type="term" value="C:plasma membrane"/>
    <property type="evidence" value="ECO:0007669"/>
    <property type="project" value="TreeGrafter"/>
</dbReference>
<feature type="transmembrane region" description="Helical" evidence="6">
    <location>
        <begin position="23"/>
        <end position="41"/>
    </location>
</feature>
<proteinExistence type="predicted"/>
<keyword evidence="2 6" id="KW-0812">Transmembrane</keyword>
<evidence type="ECO:0000256" key="2">
    <source>
        <dbReference type="ARBA" id="ARBA00022692"/>
    </source>
</evidence>
<dbReference type="GO" id="GO:0004888">
    <property type="term" value="F:transmembrane signaling receptor activity"/>
    <property type="evidence" value="ECO:0007669"/>
    <property type="project" value="TreeGrafter"/>
</dbReference>
<feature type="compositionally biased region" description="Low complexity" evidence="5">
    <location>
        <begin position="80"/>
        <end position="113"/>
    </location>
</feature>
<evidence type="ECO:0000256" key="5">
    <source>
        <dbReference type="SAM" id="MobiDB-lite"/>
    </source>
</evidence>
<evidence type="ECO:0000256" key="3">
    <source>
        <dbReference type="ARBA" id="ARBA00022989"/>
    </source>
</evidence>
<dbReference type="OMA" id="TRCSSHC"/>
<keyword evidence="3 6" id="KW-1133">Transmembrane helix</keyword>
<keyword evidence="8" id="KW-1185">Reference proteome</keyword>
<dbReference type="GeneTree" id="ENSGT00960000189757"/>
<dbReference type="InterPro" id="IPR008075">
    <property type="entry name" value="LIMR"/>
</dbReference>
<keyword evidence="4 6" id="KW-0472">Membrane</keyword>
<feature type="compositionally biased region" description="Pro residues" evidence="5">
    <location>
        <begin position="126"/>
        <end position="141"/>
    </location>
</feature>
<dbReference type="AlphaFoldDB" id="A0A8C0GLZ0"/>
<feature type="region of interest" description="Disordered" evidence="5">
    <location>
        <begin position="75"/>
        <end position="141"/>
    </location>
</feature>
<dbReference type="GO" id="GO:0007165">
    <property type="term" value="P:signal transduction"/>
    <property type="evidence" value="ECO:0007669"/>
    <property type="project" value="TreeGrafter"/>
</dbReference>
<dbReference type="GO" id="GO:0006898">
    <property type="term" value="P:receptor-mediated endocytosis"/>
    <property type="evidence" value="ECO:0007669"/>
    <property type="project" value="TreeGrafter"/>
</dbReference>
<evidence type="ECO:0000256" key="6">
    <source>
        <dbReference type="SAM" id="Phobius"/>
    </source>
</evidence>
<dbReference type="PANTHER" id="PTHR12625">
    <property type="entry name" value="LIPOCALIN-1 INTERACTING MEMBRANE RECEPTOR LIMR"/>
    <property type="match status" value="1"/>
</dbReference>
<accession>A0A8C0GLZ0</accession>
<dbReference type="Proteomes" id="UP000694404">
    <property type="component" value="Unplaced"/>
</dbReference>
<reference evidence="7" key="1">
    <citation type="submission" date="2025-08" db="UniProtKB">
        <authorList>
            <consortium name="Ensembl"/>
        </authorList>
    </citation>
    <scope>IDENTIFICATION</scope>
</reference>
<evidence type="ECO:0000313" key="7">
    <source>
        <dbReference type="Ensembl" id="ENSCABP00000009614.1"/>
    </source>
</evidence>